<dbReference type="SUPFAM" id="SSF48452">
    <property type="entry name" value="TPR-like"/>
    <property type="match status" value="3"/>
</dbReference>
<feature type="repeat" description="TPR" evidence="3">
    <location>
        <begin position="525"/>
        <end position="558"/>
    </location>
</feature>
<dbReference type="Pfam" id="PF13174">
    <property type="entry name" value="TPR_6"/>
    <property type="match status" value="2"/>
</dbReference>
<keyword evidence="1" id="KW-0677">Repeat</keyword>
<dbReference type="EMBL" id="BQKA01000034">
    <property type="protein sequence ID" value="GJM50890.1"/>
    <property type="molecule type" value="Genomic_DNA"/>
</dbReference>
<dbReference type="InterPro" id="IPR019734">
    <property type="entry name" value="TPR_rpt"/>
</dbReference>
<dbReference type="EMBL" id="BQKB01000049">
    <property type="protein sequence ID" value="GJM53734.1"/>
    <property type="molecule type" value="Genomic_DNA"/>
</dbReference>
<feature type="repeat" description="TPR" evidence="3">
    <location>
        <begin position="268"/>
        <end position="301"/>
    </location>
</feature>
<dbReference type="SMART" id="SM00671">
    <property type="entry name" value="SEL1"/>
    <property type="match status" value="5"/>
</dbReference>
<accession>A0AAV5AZE3</accession>
<dbReference type="Gene3D" id="1.25.40.10">
    <property type="entry name" value="Tetratricopeptide repeat domain"/>
    <property type="match status" value="9"/>
</dbReference>
<feature type="repeat" description="TPR" evidence="3">
    <location>
        <begin position="487"/>
        <end position="520"/>
    </location>
</feature>
<dbReference type="SUPFAM" id="SSF81901">
    <property type="entry name" value="HCP-like"/>
    <property type="match status" value="2"/>
</dbReference>
<dbReference type="Pfam" id="PF12895">
    <property type="entry name" value="ANAPC3"/>
    <property type="match status" value="1"/>
</dbReference>
<reference evidence="4 7" key="1">
    <citation type="submission" date="2021-11" db="EMBL/GenBank/DDBJ databases">
        <title>Draft genome sequence of Capnocytophaga sp. strain KC07075 isolated from cat oral cavity.</title>
        <authorList>
            <person name="Suzuki M."/>
            <person name="Imaoka K."/>
            <person name="Kimura M."/>
            <person name="Morikawa S."/>
            <person name="Maeda K."/>
        </authorList>
    </citation>
    <scope>NUCLEOTIDE SEQUENCE</scope>
    <source>
        <strain evidence="4">KC07075</strain>
        <strain evidence="5 7">KC07079</strain>
    </source>
</reference>
<evidence type="ECO:0000256" key="3">
    <source>
        <dbReference type="PROSITE-ProRule" id="PRU00339"/>
    </source>
</evidence>
<organism evidence="4 6">
    <name type="scientific">Capnocytophaga catalasegens</name>
    <dbReference type="NCBI Taxonomy" id="1004260"/>
    <lineage>
        <taxon>Bacteria</taxon>
        <taxon>Pseudomonadati</taxon>
        <taxon>Bacteroidota</taxon>
        <taxon>Flavobacteriia</taxon>
        <taxon>Flavobacteriales</taxon>
        <taxon>Flavobacteriaceae</taxon>
        <taxon>Capnocytophaga</taxon>
    </lineage>
</organism>
<keyword evidence="2 3" id="KW-0802">TPR repeat</keyword>
<dbReference type="InterPro" id="IPR051012">
    <property type="entry name" value="CellSynth/LPSAsmb/PSIAsmb"/>
</dbReference>
<evidence type="ECO:0000313" key="6">
    <source>
        <dbReference type="Proteomes" id="UP001207736"/>
    </source>
</evidence>
<keyword evidence="7" id="KW-1185">Reference proteome</keyword>
<evidence type="ECO:0000313" key="5">
    <source>
        <dbReference type="EMBL" id="GJM53734.1"/>
    </source>
</evidence>
<feature type="repeat" description="TPR" evidence="3">
    <location>
        <begin position="745"/>
        <end position="778"/>
    </location>
</feature>
<evidence type="ECO:0008006" key="8">
    <source>
        <dbReference type="Google" id="ProtNLM"/>
    </source>
</evidence>
<feature type="repeat" description="TPR" evidence="3">
    <location>
        <begin position="597"/>
        <end position="630"/>
    </location>
</feature>
<evidence type="ECO:0000313" key="4">
    <source>
        <dbReference type="EMBL" id="GJM50890.1"/>
    </source>
</evidence>
<dbReference type="SMART" id="SM00028">
    <property type="entry name" value="TPR"/>
    <property type="match status" value="13"/>
</dbReference>
<dbReference type="AlphaFoldDB" id="A0AAV5AZE3"/>
<sequence length="980" mass="112263">MGVATTAFSQATMEYTHSQVAFQKALSLYNRKQYRPAQHFFEQEMQQTTDANTKANCSYFVASSAIRLGQSGADALMEQFLAEYPSSPYAGNASLDVADYYFTQGNYKQSEEWYNKVDARLVSPTERDKYNFQKGYALFSQGKKAEAKKYFTSVKNSKEYGPKAAYYLGYMAYDADDYAQASQYFEQVQDDKDLNKNLSYYQADMSFKQGNFEKALKEGLVQLKKSNSAKEKSEINKIVGESYFNLNQYAEAIPYLKAYQGKQGKYSNTDYYYLGYAYYKQNDYQNAINNFNKIIDGKNAVAQNAYYHLAECYLKTNQKQQALNAFRNASQMEFSKEIKKDAMLNYARLSYDIGNPYESVPSVIQAYMQAYPDSNTTEMKDLLVDSYVTSGDYKSAMDLLEKSSATADKKVYQQVAFYRGLELYNEAQYTEALTYFKKAQGTSDEKINARAIYWGAESNYLLHNYAQAESDYKKFLSLNQTALSEYKQATYGLAYTYFNQKKYDLATDAFKKYLDAKPTDKNRIADAYMRLGDSHFVLGKYWPAMEAYNKVITTHATDTDYATFQKAISYGFVDRVPKKIEELEKFVRNYPKSALREDALFELGNTYLAQGNTQKAVQAYKRIQNEYKNSSFVPRAMLREALVYYNQGDNQKALTIFKQITAQYPNTSEAVQAVNTAKAVYVDMGKVNEYAQWAKGLGYVEVSNSELDNASFEAAERHYLQQKNKEAISSLEKYLKDFPQGLNTTQAQFYLAQLYFSEGNKNKATSYYEKVVSTGRNEYTEQALTRLSQMYLEKSETKKAEPLLKELETISTIAQNIVYAQSNLMKISYENKDYQQTINYAQKVLAEKSVDNRIKNDAHTMIARAYIATGDEANAEKYYTEVRKTASGSLMAEAIYYDAYFKNKAGQYKKSNEIIQKLAKEYGGYKEFSAKGLVLMAKNFNGLKDNYQATYILNSVIENFGDYPEVIKEAKETLAKIKAE</sequence>
<dbReference type="InterPro" id="IPR011990">
    <property type="entry name" value="TPR-like_helical_dom_sf"/>
</dbReference>
<evidence type="ECO:0000313" key="7">
    <source>
        <dbReference type="Proteomes" id="UP001208692"/>
    </source>
</evidence>
<dbReference type="Proteomes" id="UP001208692">
    <property type="component" value="Unassembled WGS sequence"/>
</dbReference>
<protein>
    <recommendedName>
        <fullName evidence="8">Tetratricopeptide repeat protein</fullName>
    </recommendedName>
</protein>
<evidence type="ECO:0000256" key="2">
    <source>
        <dbReference type="ARBA" id="ARBA00022803"/>
    </source>
</evidence>
<name>A0AAV5AZE3_9FLAO</name>
<dbReference type="InterPro" id="IPR006597">
    <property type="entry name" value="Sel1-like"/>
</dbReference>
<gene>
    <name evidence="4" type="ORF">RCZ15_18630</name>
    <name evidence="5" type="ORF">RCZ16_20500</name>
</gene>
<dbReference type="PROSITE" id="PS50005">
    <property type="entry name" value="TPR"/>
    <property type="match status" value="7"/>
</dbReference>
<comment type="caution">
    <text evidence="4">The sequence shown here is derived from an EMBL/GenBank/DDBJ whole genome shotgun (WGS) entry which is preliminary data.</text>
</comment>
<evidence type="ECO:0000256" key="1">
    <source>
        <dbReference type="ARBA" id="ARBA00022737"/>
    </source>
</evidence>
<proteinExistence type="predicted"/>
<dbReference type="Proteomes" id="UP001207736">
    <property type="component" value="Unassembled WGS sequence"/>
</dbReference>
<feature type="repeat" description="TPR" evidence="3">
    <location>
        <begin position="303"/>
        <end position="336"/>
    </location>
</feature>
<dbReference type="Pfam" id="PF13181">
    <property type="entry name" value="TPR_8"/>
    <property type="match status" value="3"/>
</dbReference>
<feature type="repeat" description="TPR" evidence="3">
    <location>
        <begin position="634"/>
        <end position="667"/>
    </location>
</feature>
<dbReference type="Pfam" id="PF13432">
    <property type="entry name" value="TPR_16"/>
    <property type="match status" value="2"/>
</dbReference>
<dbReference type="PANTHER" id="PTHR45586:SF1">
    <property type="entry name" value="LIPOPOLYSACCHARIDE ASSEMBLY PROTEIN B"/>
    <property type="match status" value="1"/>
</dbReference>
<dbReference type="PANTHER" id="PTHR45586">
    <property type="entry name" value="TPR REPEAT-CONTAINING PROTEIN PA4667"/>
    <property type="match status" value="1"/>
</dbReference>